<gene>
    <name evidence="1" type="primary">mmcm-1</name>
    <name evidence="1" type="ORF">DAT39_016027</name>
</gene>
<comment type="caution">
    <text evidence="1">The sequence shown here is derived from an EMBL/GenBank/DDBJ whole genome shotgun (WGS) entry which is preliminary data.</text>
</comment>
<dbReference type="AlphaFoldDB" id="A0A8J4UEL3"/>
<dbReference type="EMBL" id="QNUK01000382">
    <property type="protein sequence ID" value="KAF5894260.1"/>
    <property type="molecule type" value="Genomic_DNA"/>
</dbReference>
<proteinExistence type="predicted"/>
<reference evidence="1" key="1">
    <citation type="submission" date="2020-07" db="EMBL/GenBank/DDBJ databases">
        <title>Clarias magur genome sequencing, assembly and annotation.</title>
        <authorList>
            <person name="Kushwaha B."/>
            <person name="Kumar R."/>
            <person name="Das P."/>
            <person name="Joshi C.G."/>
            <person name="Kumar D."/>
            <person name="Nagpure N.S."/>
            <person name="Pandey M."/>
            <person name="Agarwal S."/>
            <person name="Srivastava S."/>
            <person name="Singh M."/>
            <person name="Sahoo L."/>
            <person name="Jayasankar P."/>
            <person name="Meher P.K."/>
            <person name="Koringa P.G."/>
            <person name="Iquebal M.A."/>
            <person name="Das S.P."/>
            <person name="Bit A."/>
            <person name="Patnaik S."/>
            <person name="Patel N."/>
            <person name="Shah T.M."/>
            <person name="Hinsu A."/>
            <person name="Jena J.K."/>
        </authorList>
    </citation>
    <scope>NUCLEOTIDE SEQUENCE</scope>
    <source>
        <strain evidence="1">CIFAMagur01</strain>
        <tissue evidence="1">Testis</tissue>
    </source>
</reference>
<keyword evidence="2" id="KW-1185">Reference proteome</keyword>
<accession>A0A8J4UEL3</accession>
<evidence type="ECO:0000313" key="1">
    <source>
        <dbReference type="EMBL" id="KAF5894260.1"/>
    </source>
</evidence>
<name>A0A8J4UEL3_CLAMG</name>
<protein>
    <submittedName>
        <fullName evidence="1">Putative methylmalonyl-CoA mutase, mitochondrial</fullName>
    </submittedName>
</protein>
<sequence>MGSGQDTALCSTCGGVPLGPPFAKSEGDCSAQEEVHQSTIKACGTVMFLVLLGTE</sequence>
<evidence type="ECO:0000313" key="2">
    <source>
        <dbReference type="Proteomes" id="UP000727407"/>
    </source>
</evidence>
<organism evidence="1 2">
    <name type="scientific">Clarias magur</name>
    <name type="common">Asian catfish</name>
    <name type="synonym">Macropteronotus magur</name>
    <dbReference type="NCBI Taxonomy" id="1594786"/>
    <lineage>
        <taxon>Eukaryota</taxon>
        <taxon>Metazoa</taxon>
        <taxon>Chordata</taxon>
        <taxon>Craniata</taxon>
        <taxon>Vertebrata</taxon>
        <taxon>Euteleostomi</taxon>
        <taxon>Actinopterygii</taxon>
        <taxon>Neopterygii</taxon>
        <taxon>Teleostei</taxon>
        <taxon>Ostariophysi</taxon>
        <taxon>Siluriformes</taxon>
        <taxon>Clariidae</taxon>
        <taxon>Clarias</taxon>
    </lineage>
</organism>
<dbReference type="Proteomes" id="UP000727407">
    <property type="component" value="Unassembled WGS sequence"/>
</dbReference>